<dbReference type="SUPFAM" id="SSF56059">
    <property type="entry name" value="Glutathione synthetase ATP-binding domain-like"/>
    <property type="match status" value="1"/>
</dbReference>
<dbReference type="EMBL" id="JAHZIK010001452">
    <property type="protein sequence ID" value="MBW7459032.1"/>
    <property type="molecule type" value="Genomic_DNA"/>
</dbReference>
<dbReference type="InterPro" id="IPR026838">
    <property type="entry name" value="YheC/D"/>
</dbReference>
<sequence length="231" mass="26125">MNRKNYKSSTIWGKLRVCKYLSASRSLRENVPYTVRLTLPQLYSMSARYSSLYIKPDIGSLGIGVYKLNRMSKGYELLSSRNKRQTRKIFRNLSSVFRHIQAGQRGQKMIIQQAVKLGRLAGRPYDIRSMVQRKPGGSWVCTGIAARVGARNRIVTNLYQGASMQSLHSLLRKKGMSSAARSACLKRITAKSLNIAKVLSARRSGMHELGIDLALDSRQRLRILEVNSHRP</sequence>
<reference evidence="1 2" key="1">
    <citation type="submission" date="2021-07" db="EMBL/GenBank/DDBJ databases">
        <title>Paenibacillus radiodurans sp. nov., isolated from the southeastern edge of Tengger Desert.</title>
        <authorList>
            <person name="Zhang G."/>
        </authorList>
    </citation>
    <scope>NUCLEOTIDE SEQUENCE [LARGE SCALE GENOMIC DNA]</scope>
    <source>
        <strain evidence="1 2">CCM 7311</strain>
    </source>
</reference>
<evidence type="ECO:0000313" key="1">
    <source>
        <dbReference type="EMBL" id="MBW7459032.1"/>
    </source>
</evidence>
<dbReference type="Proteomes" id="UP001519887">
    <property type="component" value="Unassembled WGS sequence"/>
</dbReference>
<evidence type="ECO:0000313" key="2">
    <source>
        <dbReference type="Proteomes" id="UP001519887"/>
    </source>
</evidence>
<feature type="non-terminal residue" evidence="1">
    <location>
        <position position="231"/>
    </location>
</feature>
<keyword evidence="2" id="KW-1185">Reference proteome</keyword>
<protein>
    <submittedName>
        <fullName evidence="1">YheC/YheD family protein</fullName>
    </submittedName>
</protein>
<comment type="caution">
    <text evidence="1">The sequence shown here is derived from an EMBL/GenBank/DDBJ whole genome shotgun (WGS) entry which is preliminary data.</text>
</comment>
<gene>
    <name evidence="1" type="ORF">K0U00_33780</name>
</gene>
<dbReference type="Pfam" id="PF14398">
    <property type="entry name" value="ATPgrasp_YheCD"/>
    <property type="match status" value="1"/>
</dbReference>
<accession>A0ABS7CDN9</accession>
<organism evidence="1 2">
    <name type="scientific">Paenibacillus sepulcri</name>
    <dbReference type="NCBI Taxonomy" id="359917"/>
    <lineage>
        <taxon>Bacteria</taxon>
        <taxon>Bacillati</taxon>
        <taxon>Bacillota</taxon>
        <taxon>Bacilli</taxon>
        <taxon>Bacillales</taxon>
        <taxon>Paenibacillaceae</taxon>
        <taxon>Paenibacillus</taxon>
    </lineage>
</organism>
<proteinExistence type="predicted"/>
<name>A0ABS7CDN9_9BACL</name>